<dbReference type="GO" id="GO:0044843">
    <property type="term" value="P:cell cycle G1/S phase transition"/>
    <property type="evidence" value="ECO:0007669"/>
    <property type="project" value="UniProtKB-ARBA"/>
</dbReference>
<dbReference type="PANTHER" id="PTHR10177">
    <property type="entry name" value="CYCLINS"/>
    <property type="match status" value="1"/>
</dbReference>
<accession>A0AAV5RNN2</accession>
<evidence type="ECO:0000256" key="6">
    <source>
        <dbReference type="SAM" id="MobiDB-lite"/>
    </source>
</evidence>
<feature type="compositionally biased region" description="Low complexity" evidence="6">
    <location>
        <begin position="340"/>
        <end position="350"/>
    </location>
</feature>
<keyword evidence="4" id="KW-0131">Cell cycle</keyword>
<dbReference type="GO" id="GO:0016538">
    <property type="term" value="F:cyclin-dependent protein serine/threonine kinase regulator activity"/>
    <property type="evidence" value="ECO:0007669"/>
    <property type="project" value="UniProtKB-ARBA"/>
</dbReference>
<dbReference type="Pfam" id="PF00134">
    <property type="entry name" value="Cyclin_N"/>
    <property type="match status" value="1"/>
</dbReference>
<evidence type="ECO:0000256" key="1">
    <source>
        <dbReference type="ARBA" id="ARBA00008742"/>
    </source>
</evidence>
<dbReference type="SMART" id="SM00385">
    <property type="entry name" value="CYCLIN"/>
    <property type="match status" value="1"/>
</dbReference>
<organism evidence="8 9">
    <name type="scientific">Starmerella bacillaris</name>
    <name type="common">Yeast</name>
    <name type="synonym">Candida zemplinina</name>
    <dbReference type="NCBI Taxonomy" id="1247836"/>
    <lineage>
        <taxon>Eukaryota</taxon>
        <taxon>Fungi</taxon>
        <taxon>Dikarya</taxon>
        <taxon>Ascomycota</taxon>
        <taxon>Saccharomycotina</taxon>
        <taxon>Dipodascomycetes</taxon>
        <taxon>Dipodascales</taxon>
        <taxon>Trichomonascaceae</taxon>
        <taxon>Starmerella</taxon>
    </lineage>
</organism>
<feature type="region of interest" description="Disordered" evidence="6">
    <location>
        <begin position="408"/>
        <end position="428"/>
    </location>
</feature>
<evidence type="ECO:0000313" key="8">
    <source>
        <dbReference type="EMBL" id="GMM52746.1"/>
    </source>
</evidence>
<protein>
    <submittedName>
        <fullName evidence="8">Cyclin</fullName>
    </submittedName>
</protein>
<name>A0AAV5RNN2_STABA</name>
<dbReference type="Proteomes" id="UP001362899">
    <property type="component" value="Unassembled WGS sequence"/>
</dbReference>
<feature type="region of interest" description="Disordered" evidence="6">
    <location>
        <begin position="296"/>
        <end position="370"/>
    </location>
</feature>
<dbReference type="AlphaFoldDB" id="A0AAV5RNN2"/>
<evidence type="ECO:0000313" key="9">
    <source>
        <dbReference type="Proteomes" id="UP001362899"/>
    </source>
</evidence>
<dbReference type="GO" id="GO:0051726">
    <property type="term" value="P:regulation of cell cycle"/>
    <property type="evidence" value="ECO:0007669"/>
    <property type="project" value="UniProtKB-ARBA"/>
</dbReference>
<keyword evidence="2" id="KW-0132">Cell division</keyword>
<evidence type="ECO:0000256" key="4">
    <source>
        <dbReference type="ARBA" id="ARBA00023306"/>
    </source>
</evidence>
<dbReference type="SUPFAM" id="SSF47954">
    <property type="entry name" value="Cyclin-like"/>
    <property type="match status" value="2"/>
</dbReference>
<sequence length="428" mass="47610">MKTQTRFATTAVLSQQAADEYSDSILEHLIEVDRDSRPDAAMINQQPEINWKMWPFLVDGLVELHYKLKMKPQTLFLAVNILNRYCTRRIVYQKHFHLVGCTALWIASKYEDKKSVVPTLAMLKHMTNDYYPEKMFVMMENHILNTLEWSISHCGVDSFLQVFLSQSPAPPLLHSLSSYIAEITLYHNVFVGRDPLLIAKAIQILSLHLLNMDSEDVKCDYIDAAGMEEIYQQWVPTLGDLILTPPRAVLEKCRSSDRVSVTRVVDEWVLRRQRQVQEEAIAKATAAAKAKSSMMNASSISLPITPPSSARESSKKPMLNMNSNTSGANLGPHNTHAINSSSDSHYSSVSDLTPPNSAQGNNRNFRDDTSGSPLTIHSLASLTSLSSVTSLCSVNSIDAAACSLGALDSLSQSPPVTPLNPPKHRFRV</sequence>
<evidence type="ECO:0000256" key="2">
    <source>
        <dbReference type="ARBA" id="ARBA00022618"/>
    </source>
</evidence>
<keyword evidence="9" id="KW-1185">Reference proteome</keyword>
<dbReference type="EMBL" id="BTGC01000008">
    <property type="protein sequence ID" value="GMM52746.1"/>
    <property type="molecule type" value="Genomic_DNA"/>
</dbReference>
<dbReference type="Gene3D" id="1.10.472.10">
    <property type="entry name" value="Cyclin-like"/>
    <property type="match status" value="1"/>
</dbReference>
<feature type="compositionally biased region" description="Low complexity" evidence="6">
    <location>
        <begin position="296"/>
        <end position="309"/>
    </location>
</feature>
<feature type="domain" description="Cyclin-like" evidence="7">
    <location>
        <begin position="59"/>
        <end position="145"/>
    </location>
</feature>
<dbReference type="CDD" id="cd20559">
    <property type="entry name" value="CYCLIN_ScCLN_like"/>
    <property type="match status" value="1"/>
</dbReference>
<dbReference type="GO" id="GO:0051301">
    <property type="term" value="P:cell division"/>
    <property type="evidence" value="ECO:0007669"/>
    <property type="project" value="UniProtKB-KW"/>
</dbReference>
<comment type="similarity">
    <text evidence="1 5">Belongs to the cyclin family.</text>
</comment>
<feature type="compositionally biased region" description="Polar residues" evidence="6">
    <location>
        <begin position="351"/>
        <end position="363"/>
    </location>
</feature>
<evidence type="ECO:0000259" key="7">
    <source>
        <dbReference type="SMART" id="SM00385"/>
    </source>
</evidence>
<comment type="caution">
    <text evidence="8">The sequence shown here is derived from an EMBL/GenBank/DDBJ whole genome shotgun (WGS) entry which is preliminary data.</text>
</comment>
<proteinExistence type="inferred from homology"/>
<evidence type="ECO:0000256" key="5">
    <source>
        <dbReference type="RuleBase" id="RU000383"/>
    </source>
</evidence>
<dbReference type="InterPro" id="IPR006671">
    <property type="entry name" value="Cyclin_N"/>
</dbReference>
<evidence type="ECO:0000256" key="3">
    <source>
        <dbReference type="ARBA" id="ARBA00023127"/>
    </source>
</evidence>
<dbReference type="FunFam" id="1.10.472.10:FF:000010">
    <property type="entry name" value="G1/S-specific cyclin Cln1"/>
    <property type="match status" value="1"/>
</dbReference>
<keyword evidence="3 5" id="KW-0195">Cyclin</keyword>
<dbReference type="InterPro" id="IPR036915">
    <property type="entry name" value="Cyclin-like_sf"/>
</dbReference>
<gene>
    <name evidence="8" type="ORF">DASB73_037090</name>
</gene>
<dbReference type="InterPro" id="IPR013763">
    <property type="entry name" value="Cyclin-like_dom"/>
</dbReference>
<reference evidence="8 9" key="1">
    <citation type="journal article" date="2023" name="Elife">
        <title>Identification of key yeast species and microbe-microbe interactions impacting larval growth of Drosophila in the wild.</title>
        <authorList>
            <person name="Mure A."/>
            <person name="Sugiura Y."/>
            <person name="Maeda R."/>
            <person name="Honda K."/>
            <person name="Sakurai N."/>
            <person name="Takahashi Y."/>
            <person name="Watada M."/>
            <person name="Katoh T."/>
            <person name="Gotoh A."/>
            <person name="Gotoh Y."/>
            <person name="Taniguchi I."/>
            <person name="Nakamura K."/>
            <person name="Hayashi T."/>
            <person name="Katayama T."/>
            <person name="Uemura T."/>
            <person name="Hattori Y."/>
        </authorList>
    </citation>
    <scope>NUCLEOTIDE SEQUENCE [LARGE SCALE GENOMIC DNA]</scope>
    <source>
        <strain evidence="8 9">SB-73</strain>
    </source>
</reference>
<dbReference type="InterPro" id="IPR039361">
    <property type="entry name" value="Cyclin"/>
</dbReference>